<comment type="caution">
    <text evidence="10">The sequence shown here is derived from an EMBL/GenBank/DDBJ whole genome shotgun (WGS) entry which is preliminary data.</text>
</comment>
<feature type="transmembrane region" description="Helical" evidence="8">
    <location>
        <begin position="49"/>
        <end position="68"/>
    </location>
</feature>
<protein>
    <submittedName>
        <fullName evidence="10">Amino acid permease</fullName>
    </submittedName>
</protein>
<keyword evidence="4 8" id="KW-0812">Transmembrane</keyword>
<comment type="subcellular location">
    <subcellularLocation>
        <location evidence="1">Cell membrane</location>
        <topology evidence="1">Multi-pass membrane protein</topology>
    </subcellularLocation>
</comment>
<dbReference type="PANTHER" id="PTHR43495">
    <property type="entry name" value="GABA PERMEASE"/>
    <property type="match status" value="1"/>
</dbReference>
<dbReference type="PIRSF" id="PIRSF006060">
    <property type="entry name" value="AA_transporter"/>
    <property type="match status" value="1"/>
</dbReference>
<evidence type="ECO:0000313" key="10">
    <source>
        <dbReference type="EMBL" id="ERT61811.1"/>
    </source>
</evidence>
<feature type="transmembrane region" description="Helical" evidence="8">
    <location>
        <begin position="159"/>
        <end position="179"/>
    </location>
</feature>
<evidence type="ECO:0000256" key="1">
    <source>
        <dbReference type="ARBA" id="ARBA00004651"/>
    </source>
</evidence>
<proteinExistence type="predicted"/>
<dbReference type="Pfam" id="PF00324">
    <property type="entry name" value="AA_permease"/>
    <property type="match status" value="1"/>
</dbReference>
<feature type="transmembrane region" description="Helical" evidence="8">
    <location>
        <begin position="129"/>
        <end position="147"/>
    </location>
</feature>
<evidence type="ECO:0000256" key="7">
    <source>
        <dbReference type="ARBA" id="ARBA00023136"/>
    </source>
</evidence>
<dbReference type="PROSITE" id="PS00218">
    <property type="entry name" value="AMINO_ACID_PERMEASE_1"/>
    <property type="match status" value="1"/>
</dbReference>
<feature type="transmembrane region" description="Helical" evidence="8">
    <location>
        <begin position="245"/>
        <end position="264"/>
    </location>
</feature>
<gene>
    <name evidence="10" type="ORF">HMPREF1250_2103</name>
</gene>
<dbReference type="OrthoDB" id="9780162at2"/>
<accession>U7URA2</accession>
<keyword evidence="6 8" id="KW-1133">Transmembrane helix</keyword>
<evidence type="ECO:0000256" key="4">
    <source>
        <dbReference type="ARBA" id="ARBA00022692"/>
    </source>
</evidence>
<dbReference type="Proteomes" id="UP000017090">
    <property type="component" value="Unassembled WGS sequence"/>
</dbReference>
<feature type="transmembrane region" description="Helical" evidence="8">
    <location>
        <begin position="24"/>
        <end position="43"/>
    </location>
</feature>
<organism evidence="10 11">
    <name type="scientific">Megasphaera vaginalis</name>
    <name type="common">ex Srinivasan et al. 2021</name>
    <dbReference type="NCBI Taxonomy" id="1111454"/>
    <lineage>
        <taxon>Bacteria</taxon>
        <taxon>Bacillati</taxon>
        <taxon>Bacillota</taxon>
        <taxon>Negativicutes</taxon>
        <taxon>Veillonellales</taxon>
        <taxon>Veillonellaceae</taxon>
        <taxon>Megasphaera</taxon>
    </lineage>
</organism>
<keyword evidence="3" id="KW-1003">Cell membrane</keyword>
<feature type="transmembrane region" description="Helical" evidence="8">
    <location>
        <begin position="336"/>
        <end position="359"/>
    </location>
</feature>
<dbReference type="Gene3D" id="1.20.1740.10">
    <property type="entry name" value="Amino acid/polyamine transporter I"/>
    <property type="match status" value="1"/>
</dbReference>
<feature type="transmembrane region" description="Helical" evidence="8">
    <location>
        <begin position="409"/>
        <end position="427"/>
    </location>
</feature>
<evidence type="ECO:0000313" key="11">
    <source>
        <dbReference type="Proteomes" id="UP000017090"/>
    </source>
</evidence>
<keyword evidence="2" id="KW-0813">Transport</keyword>
<feature type="transmembrane region" description="Helical" evidence="8">
    <location>
        <begin position="199"/>
        <end position="224"/>
    </location>
</feature>
<keyword evidence="5" id="KW-0029">Amino-acid transport</keyword>
<sequence length="476" mass="52131">MSEEKTQVVHEDLNRGLQERHIQLIALGGAIGVGLFLGSASAIEKAGPGVVAAYIIAGIAVFFVMRAMGEITVEYPISGSFSAHAYQFLNPLAGYISGWNYWYVWVVTCMAEITAVGVYVHLWLPDLPQWISCLCALALMTCANLISVKAYGEFEFWFALIKIITIIFLILTGCGMIFFGLGNDGVAVGISNLVSHGGFFPHGFGGVFDTLLMVLFAYVGIEVIGVTAGEARNPEKTLSAAIDKVLYRILLFYVLALLVIMSIYPWDQLGHQGSPFVMVFEKLGISGAANIINFVVITAALSSCNSGIYSTGRMLYNLSLQGTAPKAFSVVNSNKVPYRCIGISVFFMLIGVAFNYFLPASVFEIVTAVSAFACMVTWMMILFCQMSYRKGLSEEERAHIKYKMPFSPFSNYLTFAFFVIVIVSACFNGNTFVGVIATAVWIAALIIVYYALGFNKKLQRVEFARYQGDDADPSNH</sequence>
<dbReference type="EMBL" id="AWXA01000008">
    <property type="protein sequence ID" value="ERT61811.1"/>
    <property type="molecule type" value="Genomic_DNA"/>
</dbReference>
<evidence type="ECO:0000256" key="5">
    <source>
        <dbReference type="ARBA" id="ARBA00022970"/>
    </source>
</evidence>
<dbReference type="RefSeq" id="WP_023053101.1">
    <property type="nucleotide sequence ID" value="NZ_AWXA01000008.1"/>
</dbReference>
<dbReference type="PATRIC" id="fig|1111454.3.peg.437"/>
<feature type="transmembrane region" description="Helical" evidence="8">
    <location>
        <begin position="284"/>
        <end position="304"/>
    </location>
</feature>
<feature type="transmembrane region" description="Helical" evidence="8">
    <location>
        <begin position="102"/>
        <end position="123"/>
    </location>
</feature>
<dbReference type="AlphaFoldDB" id="U7URA2"/>
<evidence type="ECO:0000256" key="2">
    <source>
        <dbReference type="ARBA" id="ARBA00022448"/>
    </source>
</evidence>
<dbReference type="InterPro" id="IPR004840">
    <property type="entry name" value="Amino_acid_permease_CS"/>
</dbReference>
<feature type="transmembrane region" description="Helical" evidence="8">
    <location>
        <begin position="365"/>
        <end position="388"/>
    </location>
</feature>
<dbReference type="FunFam" id="1.20.1740.10:FF:000001">
    <property type="entry name" value="Amino acid permease"/>
    <property type="match status" value="1"/>
</dbReference>
<keyword evidence="11" id="KW-1185">Reference proteome</keyword>
<feature type="domain" description="Amino acid permease/ SLC12A" evidence="9">
    <location>
        <begin position="21"/>
        <end position="452"/>
    </location>
</feature>
<evidence type="ECO:0000256" key="6">
    <source>
        <dbReference type="ARBA" id="ARBA00022989"/>
    </source>
</evidence>
<dbReference type="GO" id="GO:0006865">
    <property type="term" value="P:amino acid transport"/>
    <property type="evidence" value="ECO:0007669"/>
    <property type="project" value="UniProtKB-KW"/>
</dbReference>
<dbReference type="GO" id="GO:0055085">
    <property type="term" value="P:transmembrane transport"/>
    <property type="evidence" value="ECO:0007669"/>
    <property type="project" value="InterPro"/>
</dbReference>
<dbReference type="eggNOG" id="COG1113">
    <property type="taxonomic scope" value="Bacteria"/>
</dbReference>
<name>U7URA2_9FIRM</name>
<evidence type="ECO:0000256" key="8">
    <source>
        <dbReference type="SAM" id="Phobius"/>
    </source>
</evidence>
<feature type="transmembrane region" description="Helical" evidence="8">
    <location>
        <begin position="433"/>
        <end position="452"/>
    </location>
</feature>
<dbReference type="PANTHER" id="PTHR43495:SF6">
    <property type="entry name" value="THREONINE_SERINE TRANSPORTER YBXG-RELATED"/>
    <property type="match status" value="1"/>
</dbReference>
<keyword evidence="7 8" id="KW-0472">Membrane</keyword>
<evidence type="ECO:0000256" key="3">
    <source>
        <dbReference type="ARBA" id="ARBA00022475"/>
    </source>
</evidence>
<dbReference type="InterPro" id="IPR004841">
    <property type="entry name" value="AA-permease/SLC12A_dom"/>
</dbReference>
<dbReference type="GO" id="GO:0005886">
    <property type="term" value="C:plasma membrane"/>
    <property type="evidence" value="ECO:0007669"/>
    <property type="project" value="UniProtKB-SubCell"/>
</dbReference>
<evidence type="ECO:0000259" key="9">
    <source>
        <dbReference type="Pfam" id="PF00324"/>
    </source>
</evidence>
<reference evidence="10 11" key="1">
    <citation type="submission" date="2013-09" db="EMBL/GenBank/DDBJ databases">
        <authorList>
            <person name="Durkin A.S."/>
            <person name="Haft D.R."/>
            <person name="McCorrison J."/>
            <person name="Torralba M."/>
            <person name="Gillis M."/>
            <person name="Haft D.H."/>
            <person name="Methe B."/>
            <person name="Sutton G."/>
            <person name="Nelson K.E."/>
        </authorList>
    </citation>
    <scope>NUCLEOTIDE SEQUENCE [LARGE SCALE GENOMIC DNA]</scope>
    <source>
        <strain evidence="10 11">BV3C16-1</strain>
    </source>
</reference>